<feature type="compositionally biased region" description="Low complexity" evidence="2">
    <location>
        <begin position="567"/>
        <end position="581"/>
    </location>
</feature>
<dbReference type="InterPro" id="IPR036322">
    <property type="entry name" value="WD40_repeat_dom_sf"/>
</dbReference>
<dbReference type="RefSeq" id="XP_026190367.1">
    <property type="nucleotide sequence ID" value="XM_026334582.1"/>
</dbReference>
<keyword evidence="4" id="KW-1185">Reference proteome</keyword>
<dbReference type="GeneID" id="34624527"/>
<feature type="region of interest" description="Disordered" evidence="2">
    <location>
        <begin position="150"/>
        <end position="217"/>
    </location>
</feature>
<dbReference type="PANTHER" id="PTHR19879:SF9">
    <property type="entry name" value="TRANSCRIPTION INITIATION FACTOR TFIID SUBUNIT 5"/>
    <property type="match status" value="1"/>
</dbReference>
<dbReference type="OrthoDB" id="332793at2759"/>
<dbReference type="Gene3D" id="2.130.10.10">
    <property type="entry name" value="YVTN repeat-like/Quinoprotein amine dehydrogenase"/>
    <property type="match status" value="1"/>
</dbReference>
<sequence>MSLFSLEGAPWGPYSYAGAPRLSPCDQATASGTAPWPSPARSLRKPAPKAPLATLLSTVGALHSGNRGWGRGPLRSLDLPEALRHRHLSQPMHWGLHSHRFAAALLSTVYTANTDSTCAPICEPQALWPPDEHAMQPQPHLLQHMLVDRRDSRASDPASFARSLRVSEAPSQEGGMAPVVPLSPRGGGGTRGALPPSRTGEVPGAPPPSQATASTEGSRNVSCVQFATVNEAVLALGFESGALEFWLLPLPPGEGPPQEGEGAPQEGACTPACRCVADTSSEPPDGAALGSAEEDHSSLLKALHTLHEQKQHLQQQQSQQHLCSTWEGALRGSPEVTALAWHPHELLLAAAYADGRIALWKLETQELSMNSPASPTAGGDAGEACVTVHRMHTFLFACPVPEPSASVQEVLGAPWTDAEGPSPAAAADVLLHSPTSLVWGPEGECLVVGSREGALLLWSLGALRQYQRAAALLEAGGGAPLRGPSGRRLMVPPSGNPAFLLKKDAFSSAEKVAALSSEGSLSLHDSVPRIRGGSSLKTLSNASTQPSSASPPDTPVGRDAGLTTPGPQQQQPQQKQQQQQQCKTQEKIPSAVGEDPPPWGSPSATAPVPQICEPFEGTGSTQWLAPPTEPDDSRCLRDAHSRLLQRFLPHFGGPRVQLHVPEETPSCPLRRRHPESSAARGPSISGVWLLGISSVIREAHGGKVRCLSFCVHDSRVLLSAGDTAAGAAGSRGLLLPMPACGSSKLKLWFQDSEAIQPFPILEIFLEGLVSHVNAVEQTYWGVAARAQLEEALRSVLCAACRGP</sequence>
<evidence type="ECO:0000256" key="1">
    <source>
        <dbReference type="PROSITE-ProRule" id="PRU00221"/>
    </source>
</evidence>
<feature type="region of interest" description="Disordered" evidence="2">
    <location>
        <begin position="517"/>
        <end position="633"/>
    </location>
</feature>
<evidence type="ECO:0000313" key="4">
    <source>
        <dbReference type="Proteomes" id="UP000515125"/>
    </source>
</evidence>
<dbReference type="AlphaFoldDB" id="A0A6P6RS77"/>
<dbReference type="InterPro" id="IPR024977">
    <property type="entry name" value="Apc4-like_WD40_dom"/>
</dbReference>
<dbReference type="SMART" id="SM00320">
    <property type="entry name" value="WD40"/>
    <property type="match status" value="2"/>
</dbReference>
<dbReference type="PANTHER" id="PTHR19879">
    <property type="entry name" value="TRANSCRIPTION INITIATION FACTOR TFIID"/>
    <property type="match status" value="1"/>
</dbReference>
<dbReference type="InterPro" id="IPR001680">
    <property type="entry name" value="WD40_rpt"/>
</dbReference>
<accession>A0A6P6RS77</accession>
<reference evidence="5" key="1">
    <citation type="submission" date="2025-08" db="UniProtKB">
        <authorList>
            <consortium name="RefSeq"/>
        </authorList>
    </citation>
    <scope>IDENTIFICATION</scope>
</reference>
<name>A0A6P6RS77_9EIME</name>
<keyword evidence="1" id="KW-0853">WD repeat</keyword>
<dbReference type="PROSITE" id="PS50082">
    <property type="entry name" value="WD_REPEATS_2"/>
    <property type="match status" value="1"/>
</dbReference>
<evidence type="ECO:0000256" key="2">
    <source>
        <dbReference type="SAM" id="MobiDB-lite"/>
    </source>
</evidence>
<dbReference type="Proteomes" id="UP000515125">
    <property type="component" value="Unplaced"/>
</dbReference>
<feature type="compositionally biased region" description="Polar residues" evidence="2">
    <location>
        <begin position="535"/>
        <end position="551"/>
    </location>
</feature>
<dbReference type="InterPro" id="IPR015943">
    <property type="entry name" value="WD40/YVTN_repeat-like_dom_sf"/>
</dbReference>
<dbReference type="Pfam" id="PF12894">
    <property type="entry name" value="ANAPC4_WD40"/>
    <property type="match status" value="1"/>
</dbReference>
<protein>
    <submittedName>
        <fullName evidence="5">Uncharacterized protein LOC34624527</fullName>
    </submittedName>
</protein>
<evidence type="ECO:0000313" key="5">
    <source>
        <dbReference type="RefSeq" id="XP_026190367.1"/>
    </source>
</evidence>
<gene>
    <name evidence="5" type="primary">LOC34624527</name>
</gene>
<evidence type="ECO:0000259" key="3">
    <source>
        <dbReference type="Pfam" id="PF12894"/>
    </source>
</evidence>
<dbReference type="SUPFAM" id="SSF50978">
    <property type="entry name" value="WD40 repeat-like"/>
    <property type="match status" value="1"/>
</dbReference>
<feature type="repeat" description="WD" evidence="1">
    <location>
        <begin position="336"/>
        <end position="370"/>
    </location>
</feature>
<proteinExistence type="predicted"/>
<organism evidence="4 5">
    <name type="scientific">Cyclospora cayetanensis</name>
    <dbReference type="NCBI Taxonomy" id="88456"/>
    <lineage>
        <taxon>Eukaryota</taxon>
        <taxon>Sar</taxon>
        <taxon>Alveolata</taxon>
        <taxon>Apicomplexa</taxon>
        <taxon>Conoidasida</taxon>
        <taxon>Coccidia</taxon>
        <taxon>Eucoccidiorida</taxon>
        <taxon>Eimeriorina</taxon>
        <taxon>Eimeriidae</taxon>
        <taxon>Cyclospora</taxon>
    </lineage>
</organism>
<feature type="region of interest" description="Disordered" evidence="2">
    <location>
        <begin position="655"/>
        <end position="681"/>
    </location>
</feature>
<feature type="domain" description="Anaphase-promoting complex subunit 4-like WD40" evidence="3">
    <location>
        <begin position="331"/>
        <end position="374"/>
    </location>
</feature>